<dbReference type="CDD" id="cd02214">
    <property type="entry name" value="cupin_MJ1618"/>
    <property type="match status" value="1"/>
</dbReference>
<dbReference type="InterPro" id="IPR014710">
    <property type="entry name" value="RmlC-like_jellyroll"/>
</dbReference>
<dbReference type="PANTHER" id="PTHR36114">
    <property type="entry name" value="16.7 KDA PROTEIN IN WHIE LOCUS"/>
    <property type="match status" value="1"/>
</dbReference>
<dbReference type="Gene3D" id="2.60.120.10">
    <property type="entry name" value="Jelly Rolls"/>
    <property type="match status" value="1"/>
</dbReference>
<keyword evidence="4" id="KW-1185">Reference proteome</keyword>
<gene>
    <name evidence="3" type="ORF">OTERR_12130</name>
</gene>
<feature type="region of interest" description="Disordered" evidence="1">
    <location>
        <begin position="1"/>
        <end position="20"/>
    </location>
</feature>
<dbReference type="InterPro" id="IPR013096">
    <property type="entry name" value="Cupin_2"/>
</dbReference>
<dbReference type="EMBL" id="CP022579">
    <property type="protein sequence ID" value="QEL64689.1"/>
    <property type="molecule type" value="Genomic_DNA"/>
</dbReference>
<dbReference type="Proteomes" id="UP000323671">
    <property type="component" value="Chromosome"/>
</dbReference>
<evidence type="ECO:0000313" key="3">
    <source>
        <dbReference type="EMBL" id="QEL64689.1"/>
    </source>
</evidence>
<dbReference type="KEGG" id="otr:OTERR_12130"/>
<dbReference type="SUPFAM" id="SSF51182">
    <property type="entry name" value="RmlC-like cupins"/>
    <property type="match status" value="1"/>
</dbReference>
<dbReference type="Pfam" id="PF07883">
    <property type="entry name" value="Cupin_2"/>
    <property type="match status" value="1"/>
</dbReference>
<evidence type="ECO:0000313" key="4">
    <source>
        <dbReference type="Proteomes" id="UP000323671"/>
    </source>
</evidence>
<protein>
    <recommendedName>
        <fullName evidence="2">Cupin type-2 domain-containing protein</fullName>
    </recommendedName>
</protein>
<dbReference type="PANTHER" id="PTHR36114:SF4">
    <property type="entry name" value="CUPIN 2 CONSERVED BARREL DOMAIN-CONTAINING PROTEIN"/>
    <property type="match status" value="1"/>
</dbReference>
<dbReference type="RefSeq" id="WP_054622519.1">
    <property type="nucleotide sequence ID" value="NZ_CP022579.1"/>
</dbReference>
<feature type="domain" description="Cupin type-2" evidence="2">
    <location>
        <begin position="52"/>
        <end position="117"/>
    </location>
</feature>
<proteinExistence type="predicted"/>
<dbReference type="AlphaFoldDB" id="A0A5C1E7W6"/>
<evidence type="ECO:0000259" key="2">
    <source>
        <dbReference type="Pfam" id="PF07883"/>
    </source>
</evidence>
<organism evidence="3 4">
    <name type="scientific">Oryzomicrobium terrae</name>
    <dbReference type="NCBI Taxonomy" id="1735038"/>
    <lineage>
        <taxon>Bacteria</taxon>
        <taxon>Pseudomonadati</taxon>
        <taxon>Pseudomonadota</taxon>
        <taxon>Betaproteobacteria</taxon>
        <taxon>Rhodocyclales</taxon>
        <taxon>Rhodocyclaceae</taxon>
        <taxon>Oryzomicrobium</taxon>
    </lineage>
</organism>
<reference evidence="3 4" key="1">
    <citation type="submission" date="2017-07" db="EMBL/GenBank/DDBJ databases">
        <title>Complete genome sequence of Oryzomicrobium terrae TPP412.</title>
        <authorList>
            <person name="Chiu L.-W."/>
            <person name="Lo K.-J."/>
            <person name="Tsai Y.-M."/>
            <person name="Lin S.-S."/>
            <person name="Kuo C.-H."/>
            <person name="Liu C.-T."/>
        </authorList>
    </citation>
    <scope>NUCLEOTIDE SEQUENCE [LARGE SCALE GENOMIC DNA]</scope>
    <source>
        <strain evidence="3 4">TPP412</strain>
    </source>
</reference>
<accession>A0A5C1E7W6</accession>
<sequence length="137" mass="14767">MSAPRPGNPQPPQVTRRDEVPAYVTKDGSEIRELMHPAVHAGARAQSLAEATVFPGQRTLLHRHGVTEELYHITAGSGRMTLGNEQFGVAPGDTVLIPPGTAHCIENRGDVPLRLLCCCAPAYAHDDTEVLEDRPQG</sequence>
<name>A0A5C1E7W6_9RHOO</name>
<dbReference type="InterPro" id="IPR052044">
    <property type="entry name" value="PKS_Associated_Protein"/>
</dbReference>
<evidence type="ECO:0000256" key="1">
    <source>
        <dbReference type="SAM" id="MobiDB-lite"/>
    </source>
</evidence>
<feature type="compositionally biased region" description="Pro residues" evidence="1">
    <location>
        <begin position="1"/>
        <end position="12"/>
    </location>
</feature>
<dbReference type="InterPro" id="IPR011051">
    <property type="entry name" value="RmlC_Cupin_sf"/>
</dbReference>